<dbReference type="EMBL" id="LXQA010782122">
    <property type="protein sequence ID" value="MCI70740.1"/>
    <property type="molecule type" value="Genomic_DNA"/>
</dbReference>
<comment type="caution">
    <text evidence="1">The sequence shown here is derived from an EMBL/GenBank/DDBJ whole genome shotgun (WGS) entry which is preliminary data.</text>
</comment>
<dbReference type="Proteomes" id="UP000265520">
    <property type="component" value="Unassembled WGS sequence"/>
</dbReference>
<sequence length="38" mass="4415">VHLVRLVLEKFFEILREPGSQVSLDLLPDLLISFMLSF</sequence>
<proteinExistence type="predicted"/>
<reference evidence="1 2" key="1">
    <citation type="journal article" date="2018" name="Front. Plant Sci.">
        <title>Red Clover (Trifolium pratense) and Zigzag Clover (T. medium) - A Picture of Genomic Similarities and Differences.</title>
        <authorList>
            <person name="Dluhosova J."/>
            <person name="Istvanek J."/>
            <person name="Nedelnik J."/>
            <person name="Repkova J."/>
        </authorList>
    </citation>
    <scope>NUCLEOTIDE SEQUENCE [LARGE SCALE GENOMIC DNA]</scope>
    <source>
        <strain evidence="2">cv. 10/8</strain>
        <tissue evidence="1">Leaf</tissue>
    </source>
</reference>
<evidence type="ECO:0000313" key="1">
    <source>
        <dbReference type="EMBL" id="MCI70740.1"/>
    </source>
</evidence>
<name>A0A392UE81_9FABA</name>
<accession>A0A392UE81</accession>
<keyword evidence="2" id="KW-1185">Reference proteome</keyword>
<protein>
    <submittedName>
        <fullName evidence="1">Uncharacterized protein</fullName>
    </submittedName>
</protein>
<dbReference type="AlphaFoldDB" id="A0A392UE81"/>
<organism evidence="1 2">
    <name type="scientific">Trifolium medium</name>
    <dbReference type="NCBI Taxonomy" id="97028"/>
    <lineage>
        <taxon>Eukaryota</taxon>
        <taxon>Viridiplantae</taxon>
        <taxon>Streptophyta</taxon>
        <taxon>Embryophyta</taxon>
        <taxon>Tracheophyta</taxon>
        <taxon>Spermatophyta</taxon>
        <taxon>Magnoliopsida</taxon>
        <taxon>eudicotyledons</taxon>
        <taxon>Gunneridae</taxon>
        <taxon>Pentapetalae</taxon>
        <taxon>rosids</taxon>
        <taxon>fabids</taxon>
        <taxon>Fabales</taxon>
        <taxon>Fabaceae</taxon>
        <taxon>Papilionoideae</taxon>
        <taxon>50 kb inversion clade</taxon>
        <taxon>NPAAA clade</taxon>
        <taxon>Hologalegina</taxon>
        <taxon>IRL clade</taxon>
        <taxon>Trifolieae</taxon>
        <taxon>Trifolium</taxon>
    </lineage>
</organism>
<evidence type="ECO:0000313" key="2">
    <source>
        <dbReference type="Proteomes" id="UP000265520"/>
    </source>
</evidence>
<feature type="non-terminal residue" evidence="1">
    <location>
        <position position="1"/>
    </location>
</feature>